<dbReference type="PROSITE" id="PS00873">
    <property type="entry name" value="NA_ALANINE_SYMP"/>
    <property type="match status" value="1"/>
</dbReference>
<feature type="transmembrane region" description="Helical" evidence="8">
    <location>
        <begin position="329"/>
        <end position="352"/>
    </location>
</feature>
<organism evidence="9 10">
    <name type="scientific">Haemophilus parainfluenzae HK2019</name>
    <dbReference type="NCBI Taxonomy" id="1095746"/>
    <lineage>
        <taxon>Bacteria</taxon>
        <taxon>Pseudomonadati</taxon>
        <taxon>Pseudomonadota</taxon>
        <taxon>Gammaproteobacteria</taxon>
        <taxon>Pasteurellales</taxon>
        <taxon>Pasteurellaceae</taxon>
        <taxon>Haemophilus</taxon>
    </lineage>
</organism>
<feature type="transmembrane region" description="Helical" evidence="8">
    <location>
        <begin position="236"/>
        <end position="258"/>
    </location>
</feature>
<sequence length="548" mass="59662">MPLRRRGKIFQAQSQDCRDCYWTNPWRDPLHFIDVNGRRRRKRAVDFSIVFQTLRQKDRGKRQSVLSIYFYRDSSCLLVEFICILNDEESLMSSLQTILSAISSFIWGPPLLILLSGTGLYLTLSLGFLQIRYLPRALGYLFARGANKGKGDVSSFAALCTALAATIGTGNIVGVATAVQAGGPGAIFWMWLVALLGMATKYAECLLAVKYRVRDKYGFMAGGPMYYIERGLGIKWLAKLFALFGVLVAFFGIGTFPQVNAITHAMQDTFNVPVVITATVVTVLVAMIILGGVRRIARASAVIVPFMALGYVTTSIIILIVNYDKLPAAISLIIQSAFNPQAALGGAVGFTVMKAIQSGVARGIFSNESGLGSAPIAAAAAQTKEPVRQGLISMTGTFLDTIIVCTMTGLVLVITGAWSNPELSGASVTNYAFAQGLGTSFGATIVTVGLLFFAFTTILGWCYYGERCFLYLVGIRGIKLYRFVFIVLVGAGSFLTLDLIWILADIVNGLMTFPNLVALIGLRKEIISETKDYFERLKATQHDQDELA</sequence>
<feature type="transmembrane region" description="Helical" evidence="8">
    <location>
        <begin position="302"/>
        <end position="323"/>
    </location>
</feature>
<evidence type="ECO:0000256" key="1">
    <source>
        <dbReference type="ARBA" id="ARBA00004651"/>
    </source>
</evidence>
<evidence type="ECO:0000256" key="3">
    <source>
        <dbReference type="ARBA" id="ARBA00022448"/>
    </source>
</evidence>
<dbReference type="PRINTS" id="PR00175">
    <property type="entry name" value="NAALASMPORT"/>
</dbReference>
<feature type="transmembrane region" description="Helical" evidence="8">
    <location>
        <begin position="188"/>
        <end position="209"/>
    </location>
</feature>
<dbReference type="Proteomes" id="UP000003778">
    <property type="component" value="Unassembled WGS sequence"/>
</dbReference>
<feature type="transmembrane region" description="Helical" evidence="8">
    <location>
        <begin position="270"/>
        <end position="290"/>
    </location>
</feature>
<gene>
    <name evidence="9" type="primary">agcS_1</name>
    <name evidence="9" type="ORF">HMPREF1119_0878</name>
</gene>
<keyword evidence="8" id="KW-0997">Cell inner membrane</keyword>
<evidence type="ECO:0000256" key="8">
    <source>
        <dbReference type="RuleBase" id="RU363064"/>
    </source>
</evidence>
<feature type="transmembrane region" description="Helical" evidence="8">
    <location>
        <begin position="105"/>
        <end position="134"/>
    </location>
</feature>
<dbReference type="NCBIfam" id="TIGR00835">
    <property type="entry name" value="agcS"/>
    <property type="match status" value="1"/>
</dbReference>
<dbReference type="Gene3D" id="1.20.1740.10">
    <property type="entry name" value="Amino acid/polyamine transporter I"/>
    <property type="match status" value="1"/>
</dbReference>
<keyword evidence="8" id="KW-0769">Symport</keyword>
<evidence type="ECO:0000256" key="7">
    <source>
        <dbReference type="ARBA" id="ARBA00023136"/>
    </source>
</evidence>
<keyword evidence="5 8" id="KW-0812">Transmembrane</keyword>
<comment type="caution">
    <text evidence="9">The sequence shown here is derived from an EMBL/GenBank/DDBJ whole genome shotgun (WGS) entry which is preliminary data.</text>
</comment>
<feature type="transmembrane region" description="Helical" evidence="8">
    <location>
        <begin position="155"/>
        <end position="176"/>
    </location>
</feature>
<evidence type="ECO:0000256" key="2">
    <source>
        <dbReference type="ARBA" id="ARBA00009261"/>
    </source>
</evidence>
<evidence type="ECO:0000313" key="10">
    <source>
        <dbReference type="Proteomes" id="UP000003778"/>
    </source>
</evidence>
<evidence type="ECO:0000256" key="5">
    <source>
        <dbReference type="ARBA" id="ARBA00022692"/>
    </source>
</evidence>
<proteinExistence type="inferred from homology"/>
<dbReference type="InterPro" id="IPR001463">
    <property type="entry name" value="Na/Ala_symport"/>
</dbReference>
<comment type="similarity">
    <text evidence="2 8">Belongs to the alanine or glycine:cation symporter (AGCS) (TC 2.A.25) family.</text>
</comment>
<feature type="transmembrane region" description="Helical" evidence="8">
    <location>
        <begin position="439"/>
        <end position="463"/>
    </location>
</feature>
<evidence type="ECO:0000256" key="4">
    <source>
        <dbReference type="ARBA" id="ARBA00022475"/>
    </source>
</evidence>
<keyword evidence="7 8" id="KW-0472">Membrane</keyword>
<evidence type="ECO:0000313" key="9">
    <source>
        <dbReference type="EMBL" id="EIJ28947.1"/>
    </source>
</evidence>
<reference evidence="9 10" key="1">
    <citation type="submission" date="2012-04" db="EMBL/GenBank/DDBJ databases">
        <authorList>
            <person name="Durkin A.S."/>
            <person name="McCorrison J."/>
            <person name="Torralba M."/>
            <person name="Gillis M."/>
            <person name="Methe B."/>
            <person name="Sutton G."/>
            <person name="Nelson K.E."/>
        </authorList>
    </citation>
    <scope>NUCLEOTIDE SEQUENCE [LARGE SCALE GENOMIC DNA]</scope>
    <source>
        <strain evidence="9 10">HK2019</strain>
    </source>
</reference>
<keyword evidence="10" id="KW-1185">Reference proteome</keyword>
<dbReference type="PANTHER" id="PTHR30330:SF3">
    <property type="entry name" value="TRANSCRIPTIONAL REGULATOR, LRP FAMILY"/>
    <property type="match status" value="1"/>
</dbReference>
<name>A0ABP2NVJ9_HAEPA</name>
<keyword evidence="4" id="KW-1003">Cell membrane</keyword>
<dbReference type="PANTHER" id="PTHR30330">
    <property type="entry name" value="AGSS FAMILY TRANSPORTER, SODIUM-ALANINE"/>
    <property type="match status" value="1"/>
</dbReference>
<feature type="transmembrane region" description="Helical" evidence="8">
    <location>
        <begin position="398"/>
        <end position="419"/>
    </location>
</feature>
<evidence type="ECO:0000256" key="6">
    <source>
        <dbReference type="ARBA" id="ARBA00022989"/>
    </source>
</evidence>
<dbReference type="Pfam" id="PF01235">
    <property type="entry name" value="Na_Ala_symp"/>
    <property type="match status" value="1"/>
</dbReference>
<comment type="subcellular location">
    <subcellularLocation>
        <location evidence="8">Cell inner membrane</location>
        <topology evidence="8">Multi-pass membrane protein</topology>
    </subcellularLocation>
    <subcellularLocation>
        <location evidence="1">Cell membrane</location>
        <topology evidence="1">Multi-pass membrane protein</topology>
    </subcellularLocation>
</comment>
<dbReference type="EMBL" id="AJTC01000038">
    <property type="protein sequence ID" value="EIJ28947.1"/>
    <property type="molecule type" value="Genomic_DNA"/>
</dbReference>
<protein>
    <submittedName>
        <fullName evidence="9">Amino acid carrier protein</fullName>
    </submittedName>
</protein>
<keyword evidence="6 8" id="KW-1133">Transmembrane helix</keyword>
<accession>A0ABP2NVJ9</accession>
<keyword evidence="3 8" id="KW-0813">Transport</keyword>